<proteinExistence type="predicted"/>
<dbReference type="RefSeq" id="XP_002507963.1">
    <property type="nucleotide sequence ID" value="XM_002507917.1"/>
</dbReference>
<gene>
    <name evidence="2" type="ORF">MICPUN_84456</name>
</gene>
<dbReference type="PANTHER" id="PTHR43506:SF1">
    <property type="entry name" value="BPL_LPL CATALYTIC DOMAIN-CONTAINING PROTEIN"/>
    <property type="match status" value="1"/>
</dbReference>
<dbReference type="GeneID" id="8245883"/>
<name>C1FG98_MICCC</name>
<reference evidence="2 3" key="1">
    <citation type="journal article" date="2009" name="Science">
        <title>Green evolution and dynamic adaptations revealed by genomes of the marine picoeukaryotes Micromonas.</title>
        <authorList>
            <person name="Worden A.Z."/>
            <person name="Lee J.H."/>
            <person name="Mock T."/>
            <person name="Rouze P."/>
            <person name="Simmons M.P."/>
            <person name="Aerts A.L."/>
            <person name="Allen A.E."/>
            <person name="Cuvelier M.L."/>
            <person name="Derelle E."/>
            <person name="Everett M.V."/>
            <person name="Foulon E."/>
            <person name="Grimwood J."/>
            <person name="Gundlach H."/>
            <person name="Henrissat B."/>
            <person name="Napoli C."/>
            <person name="McDonald S.M."/>
            <person name="Parker M.S."/>
            <person name="Rombauts S."/>
            <person name="Salamov A."/>
            <person name="Von Dassow P."/>
            <person name="Badger J.H."/>
            <person name="Coutinho P.M."/>
            <person name="Demir E."/>
            <person name="Dubchak I."/>
            <person name="Gentemann C."/>
            <person name="Eikrem W."/>
            <person name="Gready J.E."/>
            <person name="John U."/>
            <person name="Lanier W."/>
            <person name="Lindquist E.A."/>
            <person name="Lucas S."/>
            <person name="Mayer K.F."/>
            <person name="Moreau H."/>
            <person name="Not F."/>
            <person name="Otillar R."/>
            <person name="Panaud O."/>
            <person name="Pangilinan J."/>
            <person name="Paulsen I."/>
            <person name="Piegu B."/>
            <person name="Poliakov A."/>
            <person name="Robbens S."/>
            <person name="Schmutz J."/>
            <person name="Toulza E."/>
            <person name="Wyss T."/>
            <person name="Zelensky A."/>
            <person name="Zhou K."/>
            <person name="Armbrust E.V."/>
            <person name="Bhattacharya D."/>
            <person name="Goodenough U.W."/>
            <person name="Van de Peer Y."/>
            <person name="Grigoriev I.V."/>
        </authorList>
    </citation>
    <scope>NUCLEOTIDE SEQUENCE [LARGE SCALE GENOMIC DNA]</scope>
    <source>
        <strain evidence="3">RCC299 / NOUM17</strain>
    </source>
</reference>
<dbReference type="eggNOG" id="KOG3159">
    <property type="taxonomic scope" value="Eukaryota"/>
</dbReference>
<dbReference type="SUPFAM" id="SSF55681">
    <property type="entry name" value="Class II aaRS and biotin synthetases"/>
    <property type="match status" value="1"/>
</dbReference>
<dbReference type="PANTHER" id="PTHR43506">
    <property type="entry name" value="BIOTIN/LIPOATE A/B PROTEIN LIGASE FAMILY"/>
    <property type="match status" value="1"/>
</dbReference>
<dbReference type="PROSITE" id="PS51733">
    <property type="entry name" value="BPL_LPL_CATALYTIC"/>
    <property type="match status" value="1"/>
</dbReference>
<dbReference type="OrthoDB" id="201621at2759"/>
<accession>C1FG98</accession>
<dbReference type="OMA" id="ICRMKEY"/>
<dbReference type="Proteomes" id="UP000002009">
    <property type="component" value="Chromosome 8"/>
</dbReference>
<dbReference type="InterPro" id="IPR053264">
    <property type="entry name" value="Lipoate-ligase_2_inactive"/>
</dbReference>
<keyword evidence="3" id="KW-1185">Reference proteome</keyword>
<dbReference type="STRING" id="296587.C1FG98"/>
<feature type="domain" description="BPL/LPL catalytic" evidence="1">
    <location>
        <begin position="35"/>
        <end position="223"/>
    </location>
</feature>
<dbReference type="Pfam" id="PF21948">
    <property type="entry name" value="LplA-B_cat"/>
    <property type="match status" value="1"/>
</dbReference>
<evidence type="ECO:0000259" key="1">
    <source>
        <dbReference type="PROSITE" id="PS51733"/>
    </source>
</evidence>
<organism evidence="2 3">
    <name type="scientific">Micromonas commoda (strain RCC299 / NOUM17 / CCMP2709)</name>
    <name type="common">Picoplanktonic green alga</name>
    <dbReference type="NCBI Taxonomy" id="296587"/>
    <lineage>
        <taxon>Eukaryota</taxon>
        <taxon>Viridiplantae</taxon>
        <taxon>Chlorophyta</taxon>
        <taxon>Mamiellophyceae</taxon>
        <taxon>Mamiellales</taxon>
        <taxon>Mamiellaceae</taxon>
        <taxon>Micromonas</taxon>
    </lineage>
</organism>
<dbReference type="InterPro" id="IPR004143">
    <property type="entry name" value="BPL_LPL_catalytic"/>
</dbReference>
<dbReference type="EMBL" id="CP001575">
    <property type="protein sequence ID" value="ACO69221.1"/>
    <property type="molecule type" value="Genomic_DNA"/>
</dbReference>
<dbReference type="KEGG" id="mis:MICPUN_84456"/>
<evidence type="ECO:0000313" key="3">
    <source>
        <dbReference type="Proteomes" id="UP000002009"/>
    </source>
</evidence>
<dbReference type="Gene3D" id="3.30.930.10">
    <property type="entry name" value="Bira Bifunctional Protein, Domain 2"/>
    <property type="match status" value="1"/>
</dbReference>
<sequence>MSLSQPANLVQLVRTSGLCILRQLRLEEKLLRSPGAGNWCLLNDGTPDRSVVLGISGKPHQLVDVRRALDDGVRVIKRFSGGGTVIVDRDTQFVTLVMNAAAVPDLALFPRQIMDWTGSLYGGRPHGVFADVPGWQLRENDYVIGERKVGGNAQSISKDRWLHHTSFLWDFREETMKYLTNPAKQPRYRANRSHSDFLAPLKTYLPDRNALATRIEAALEGMGLEVAPASIEQAEDAVAAFHRGSGVGTTGVVDLETALTLGPDDRAPMLTGA</sequence>
<protein>
    <recommendedName>
        <fullName evidence="1">BPL/LPL catalytic domain-containing protein</fullName>
    </recommendedName>
</protein>
<dbReference type="InParanoid" id="C1FG98"/>
<dbReference type="InterPro" id="IPR045864">
    <property type="entry name" value="aa-tRNA-synth_II/BPL/LPL"/>
</dbReference>
<evidence type="ECO:0000313" key="2">
    <source>
        <dbReference type="EMBL" id="ACO69221.1"/>
    </source>
</evidence>
<dbReference type="FunCoup" id="C1FG98">
    <property type="interactions" value="138"/>
</dbReference>
<dbReference type="AlphaFoldDB" id="C1FG98"/>